<dbReference type="Proteomes" id="UP000788993">
    <property type="component" value="Unassembled WGS sequence"/>
</dbReference>
<organism evidence="3 4">
    <name type="scientific">Ogataea polymorpha</name>
    <dbReference type="NCBI Taxonomy" id="460523"/>
    <lineage>
        <taxon>Eukaryota</taxon>
        <taxon>Fungi</taxon>
        <taxon>Dikarya</taxon>
        <taxon>Ascomycota</taxon>
        <taxon>Saccharomycotina</taxon>
        <taxon>Pichiomycetes</taxon>
        <taxon>Pichiales</taxon>
        <taxon>Pichiaceae</taxon>
        <taxon>Ogataea</taxon>
    </lineage>
</organism>
<keyword evidence="4" id="KW-1185">Reference proteome</keyword>
<feature type="coiled-coil region" evidence="1">
    <location>
        <begin position="442"/>
        <end position="527"/>
    </location>
</feature>
<protein>
    <recommendedName>
        <fullName evidence="5">HDA1 complex subunit 2</fullName>
    </recommendedName>
</protein>
<comment type="caution">
    <text evidence="3">The sequence shown here is derived from an EMBL/GenBank/DDBJ whole genome shotgun (WGS) entry which is preliminary data.</text>
</comment>
<evidence type="ECO:0000256" key="1">
    <source>
        <dbReference type="SAM" id="Coils"/>
    </source>
</evidence>
<evidence type="ECO:0000313" key="3">
    <source>
        <dbReference type="EMBL" id="KAH3665270.1"/>
    </source>
</evidence>
<dbReference type="InterPro" id="IPR038609">
    <property type="entry name" value="HDA1_su2/3_sf"/>
</dbReference>
<accession>A0A9P8T4N7</accession>
<reference evidence="3" key="2">
    <citation type="submission" date="2021-01" db="EMBL/GenBank/DDBJ databases">
        <authorList>
            <person name="Schikora-Tamarit M.A."/>
        </authorList>
    </citation>
    <scope>NUCLEOTIDE SEQUENCE</scope>
    <source>
        <strain evidence="3">NCAIM Y.01608</strain>
    </source>
</reference>
<dbReference type="InterPro" id="IPR021006">
    <property type="entry name" value="Hda2/3"/>
</dbReference>
<dbReference type="InterPro" id="IPR026216">
    <property type="entry name" value="HDA3"/>
</dbReference>
<evidence type="ECO:0008006" key="5">
    <source>
        <dbReference type="Google" id="ProtNLM"/>
    </source>
</evidence>
<sequence>MDLGTLVNSQPVVASVPPPAAPLLFPIQQTSIQRELTELLIKLHRPYLEKLLTGQVKDEIDSDTLSSSAMLELFVANLRQIANHSSLLVDHFMSRNMVLMNPKHNLKRSSAKYVCVDDLLSRLAVRKQPRTVIVTAASSRELDLIEGILIGKRDLQYYRFSGSSLYYDNHGSFDFSKQELSNPTMPSPHAAAANGKNNGTDDYTPRISKNSPLYHKIEQQKNRVVSVYLILSNQLQSLARFEELRSDLVISLDAKLDQSLAIPVIKPIYLNGIEYFDLALDRAISGDERDKQLAKLVLVNRNAATPGPELQDVVSWLDGQGRYPYTESKEIETVSDNDALEALASLELETPYHLDRYEFFNLSLAPKDDPKKIKLEESPLVGLTYHEYQLRLGRLIYDRYQELVYTVDTQRRHLAGIREDDSQRQAQLEAVVEAMGDVFRKLQTTKTTAETLAKQVEKCEKDLRTVEETDRRLKERMEEYTNRARNGATETALHEQQDAISALQDELKRLEVEYQKVMAENESVRAEYQQKSSAAAEMSSMLMETKKKLEAVHTESKGDFRKLQQTKLDRETEMYKRRTDSLASQNKFLEKYIKILDSVAKEKATVGRIRASRSTTPYQ</sequence>
<gene>
    <name evidence="3" type="ORF">OGATHE_004085</name>
</gene>
<proteinExistence type="predicted"/>
<dbReference type="GO" id="GO:0070823">
    <property type="term" value="C:HDA1 complex"/>
    <property type="evidence" value="ECO:0007669"/>
    <property type="project" value="InterPro"/>
</dbReference>
<dbReference type="EMBL" id="JAEUBD010001178">
    <property type="protein sequence ID" value="KAH3665270.1"/>
    <property type="molecule type" value="Genomic_DNA"/>
</dbReference>
<dbReference type="Pfam" id="PF11496">
    <property type="entry name" value="HDA2-3"/>
    <property type="match status" value="1"/>
</dbReference>
<dbReference type="OrthoDB" id="4034449at2759"/>
<dbReference type="Gene3D" id="3.40.50.12360">
    <property type="match status" value="1"/>
</dbReference>
<reference evidence="3" key="1">
    <citation type="journal article" date="2021" name="Open Biol.">
        <title>Shared evolutionary footprints suggest mitochondrial oxidative damage underlies multiple complex I losses in fungi.</title>
        <authorList>
            <person name="Schikora-Tamarit M.A."/>
            <person name="Marcet-Houben M."/>
            <person name="Nosek J."/>
            <person name="Gabaldon T."/>
        </authorList>
    </citation>
    <scope>NUCLEOTIDE SEQUENCE</scope>
    <source>
        <strain evidence="3">NCAIM Y.01608</strain>
    </source>
</reference>
<dbReference type="AlphaFoldDB" id="A0A9P8T4N7"/>
<dbReference type="PRINTS" id="PR02093">
    <property type="entry name" value="HDA1SUBUNIT3"/>
</dbReference>
<evidence type="ECO:0000313" key="4">
    <source>
        <dbReference type="Proteomes" id="UP000788993"/>
    </source>
</evidence>
<keyword evidence="1" id="KW-0175">Coiled coil</keyword>
<dbReference type="Gene3D" id="1.10.287.1490">
    <property type="match status" value="1"/>
</dbReference>
<name>A0A9P8T4N7_9ASCO</name>
<evidence type="ECO:0000256" key="2">
    <source>
        <dbReference type="SAM" id="MobiDB-lite"/>
    </source>
</evidence>
<feature type="region of interest" description="Disordered" evidence="2">
    <location>
        <begin position="184"/>
        <end position="203"/>
    </location>
</feature>